<dbReference type="InterPro" id="IPR011993">
    <property type="entry name" value="PH-like_dom_sf"/>
</dbReference>
<gene>
    <name evidence="2" type="ORF">Ae201684_016622</name>
</gene>
<reference evidence="2 3" key="1">
    <citation type="submission" date="2019-07" db="EMBL/GenBank/DDBJ databases">
        <title>Genomics analysis of Aphanomyces spp. identifies a new class of oomycete effector associated with host adaptation.</title>
        <authorList>
            <person name="Gaulin E."/>
        </authorList>
    </citation>
    <scope>NUCLEOTIDE SEQUENCE [LARGE SCALE GENOMIC DNA]</scope>
    <source>
        <strain evidence="2 3">ATCC 201684</strain>
    </source>
</reference>
<protein>
    <recommendedName>
        <fullName evidence="1">PH domain-containing protein</fullName>
    </recommendedName>
</protein>
<comment type="caution">
    <text evidence="2">The sequence shown here is derived from an EMBL/GenBank/DDBJ whole genome shotgun (WGS) entry which is preliminary data.</text>
</comment>
<evidence type="ECO:0000313" key="3">
    <source>
        <dbReference type="Proteomes" id="UP000481153"/>
    </source>
</evidence>
<name>A0A6G0WBX1_9STRA</name>
<keyword evidence="3" id="KW-1185">Reference proteome</keyword>
<dbReference type="Proteomes" id="UP000481153">
    <property type="component" value="Unassembled WGS sequence"/>
</dbReference>
<proteinExistence type="predicted"/>
<evidence type="ECO:0000313" key="2">
    <source>
        <dbReference type="EMBL" id="KAF0724748.1"/>
    </source>
</evidence>
<dbReference type="AlphaFoldDB" id="A0A6G0WBX1"/>
<evidence type="ECO:0000259" key="1">
    <source>
        <dbReference type="PROSITE" id="PS50003"/>
    </source>
</evidence>
<dbReference type="VEuPathDB" id="FungiDB:AeMF1_003663"/>
<dbReference type="InterPro" id="IPR001849">
    <property type="entry name" value="PH_domain"/>
</dbReference>
<dbReference type="Gene3D" id="2.30.29.30">
    <property type="entry name" value="Pleckstrin-homology domain (PH domain)/Phosphotyrosine-binding domain (PTB)"/>
    <property type="match status" value="1"/>
</dbReference>
<organism evidence="2 3">
    <name type="scientific">Aphanomyces euteiches</name>
    <dbReference type="NCBI Taxonomy" id="100861"/>
    <lineage>
        <taxon>Eukaryota</taxon>
        <taxon>Sar</taxon>
        <taxon>Stramenopiles</taxon>
        <taxon>Oomycota</taxon>
        <taxon>Saprolegniomycetes</taxon>
        <taxon>Saprolegniales</taxon>
        <taxon>Verrucalvaceae</taxon>
        <taxon>Aphanomyces</taxon>
    </lineage>
</organism>
<dbReference type="EMBL" id="VJMJ01000264">
    <property type="protein sequence ID" value="KAF0724748.1"/>
    <property type="molecule type" value="Genomic_DNA"/>
</dbReference>
<dbReference type="SUPFAM" id="SSF50729">
    <property type="entry name" value="PH domain-like"/>
    <property type="match status" value="1"/>
</dbReference>
<sequence>MIEMEGHLMLLAPGQGGHVHYFVLADGLLRMYTSRDRSEQLQSIPLTKHRVRVVAMDPPPTFQLSIYDGRGSSTQLVLLASSHLSMMRWMHCLAKWRRLGFAAPEMIDQCDENIETLHLLLKQRWMADEASFLQRNKSPFWLKRQR</sequence>
<accession>A0A6G0WBX1</accession>
<dbReference type="SMART" id="SM00233">
    <property type="entry name" value="PH"/>
    <property type="match status" value="1"/>
</dbReference>
<dbReference type="PROSITE" id="PS50003">
    <property type="entry name" value="PH_DOMAIN"/>
    <property type="match status" value="1"/>
</dbReference>
<feature type="domain" description="PH" evidence="1">
    <location>
        <begin position="1"/>
        <end position="98"/>
    </location>
</feature>
<dbReference type="Pfam" id="PF00169">
    <property type="entry name" value="PH"/>
    <property type="match status" value="1"/>
</dbReference>